<sequence length="87" mass="9870">MHSSEAHALCHHCMNCKVRIETVYGHEIEGTIVHLDDANVYLRMPGRALLGDAIVDDHEQYRPYYGHGNQDVILTLSLFLLLTIVLL</sequence>
<organism evidence="1 2">
    <name type="scientific">Paenibacillus albiflavus</name>
    <dbReference type="NCBI Taxonomy" id="2545760"/>
    <lineage>
        <taxon>Bacteria</taxon>
        <taxon>Bacillati</taxon>
        <taxon>Bacillota</taxon>
        <taxon>Bacilli</taxon>
        <taxon>Bacillales</taxon>
        <taxon>Paenibacillaceae</taxon>
        <taxon>Paenibacillus</taxon>
    </lineage>
</organism>
<keyword evidence="2" id="KW-1185">Reference proteome</keyword>
<dbReference type="RefSeq" id="WP_132417138.1">
    <property type="nucleotide sequence ID" value="NZ_SKFG01000003.1"/>
</dbReference>
<comment type="caution">
    <text evidence="1">The sequence shown here is derived from an EMBL/GenBank/DDBJ whole genome shotgun (WGS) entry which is preliminary data.</text>
</comment>
<dbReference type="Proteomes" id="UP000295418">
    <property type="component" value="Unassembled WGS sequence"/>
</dbReference>
<evidence type="ECO:0000313" key="1">
    <source>
        <dbReference type="EMBL" id="TCZ79479.1"/>
    </source>
</evidence>
<accession>A0A4R4EHX2</accession>
<dbReference type="OrthoDB" id="2664066at2"/>
<protein>
    <submittedName>
        <fullName evidence="1">Uncharacterized protein</fullName>
    </submittedName>
</protein>
<name>A0A4R4EHX2_9BACL</name>
<dbReference type="AlphaFoldDB" id="A0A4R4EHX2"/>
<dbReference type="EMBL" id="SKFG01000003">
    <property type="protein sequence ID" value="TCZ79479.1"/>
    <property type="molecule type" value="Genomic_DNA"/>
</dbReference>
<reference evidence="1 2" key="1">
    <citation type="submission" date="2019-03" db="EMBL/GenBank/DDBJ databases">
        <authorList>
            <person name="Kim M.K.M."/>
        </authorList>
    </citation>
    <scope>NUCLEOTIDE SEQUENCE [LARGE SCALE GENOMIC DNA]</scope>
    <source>
        <strain evidence="1 2">18JY21-1</strain>
    </source>
</reference>
<proteinExistence type="predicted"/>
<evidence type="ECO:0000313" key="2">
    <source>
        <dbReference type="Proteomes" id="UP000295418"/>
    </source>
</evidence>
<gene>
    <name evidence="1" type="ORF">E0485_06375</name>
</gene>